<dbReference type="PANTHER" id="PTHR11404:SF6">
    <property type="entry name" value="SUPEROXIDE DISMUTASE [MN], MITOCHONDRIAL"/>
    <property type="match status" value="1"/>
</dbReference>
<evidence type="ECO:0000256" key="4">
    <source>
        <dbReference type="ARBA" id="ARBA00023002"/>
    </source>
</evidence>
<reference evidence="7 8" key="1">
    <citation type="submission" date="2011-02" db="EMBL/GenBank/DDBJ databases">
        <title>The Genome Sequence of Sphaeroforma arctica JP610.</title>
        <authorList>
            <consortium name="The Broad Institute Genome Sequencing Platform"/>
            <person name="Russ C."/>
            <person name="Cuomo C."/>
            <person name="Young S.K."/>
            <person name="Zeng Q."/>
            <person name="Gargeya S."/>
            <person name="Alvarado L."/>
            <person name="Berlin A."/>
            <person name="Chapman S.B."/>
            <person name="Chen Z."/>
            <person name="Freedman E."/>
            <person name="Gellesch M."/>
            <person name="Goldberg J."/>
            <person name="Griggs A."/>
            <person name="Gujja S."/>
            <person name="Heilman E."/>
            <person name="Heiman D."/>
            <person name="Howarth C."/>
            <person name="Mehta T."/>
            <person name="Neiman D."/>
            <person name="Pearson M."/>
            <person name="Roberts A."/>
            <person name="Saif S."/>
            <person name="Shea T."/>
            <person name="Shenoy N."/>
            <person name="Sisk P."/>
            <person name="Stolte C."/>
            <person name="Sykes S."/>
            <person name="White J."/>
            <person name="Yandava C."/>
            <person name="Burger G."/>
            <person name="Gray M.W."/>
            <person name="Holland P.W.H."/>
            <person name="King N."/>
            <person name="Lang F.B.F."/>
            <person name="Roger A.J."/>
            <person name="Ruiz-Trillo I."/>
            <person name="Haas B."/>
            <person name="Nusbaum C."/>
            <person name="Birren B."/>
        </authorList>
    </citation>
    <scope>NUCLEOTIDE SEQUENCE [LARGE SCALE GENOMIC DNA]</scope>
    <source>
        <strain evidence="7 8">JP610</strain>
    </source>
</reference>
<dbReference type="GO" id="GO:0004784">
    <property type="term" value="F:superoxide dismutase activity"/>
    <property type="evidence" value="ECO:0007669"/>
    <property type="project" value="UniProtKB-EC"/>
</dbReference>
<dbReference type="EMBL" id="KQ246238">
    <property type="protein sequence ID" value="KNC72991.1"/>
    <property type="molecule type" value="Genomic_DNA"/>
</dbReference>
<gene>
    <name evidence="7" type="ORF">SARC_14448</name>
</gene>
<dbReference type="OrthoDB" id="239262at2759"/>
<keyword evidence="3" id="KW-0479">Metal-binding</keyword>
<dbReference type="SUPFAM" id="SSF46609">
    <property type="entry name" value="Fe,Mn superoxide dismutase (SOD), N-terminal domain"/>
    <property type="match status" value="1"/>
</dbReference>
<dbReference type="InterPro" id="IPR019831">
    <property type="entry name" value="Mn/Fe_SOD_N"/>
</dbReference>
<name>A0A0L0F8W3_9EUKA</name>
<dbReference type="Pfam" id="PF00081">
    <property type="entry name" value="Sod_Fe_N"/>
    <property type="match status" value="1"/>
</dbReference>
<dbReference type="Proteomes" id="UP000054560">
    <property type="component" value="Unassembled WGS sequence"/>
</dbReference>
<dbReference type="InterPro" id="IPR001189">
    <property type="entry name" value="Mn/Fe_SOD"/>
</dbReference>
<evidence type="ECO:0000256" key="5">
    <source>
        <dbReference type="ARBA" id="ARBA00049204"/>
    </source>
</evidence>
<comment type="catalytic activity">
    <reaction evidence="5">
        <text>2 superoxide + 2 H(+) = H2O2 + O2</text>
        <dbReference type="Rhea" id="RHEA:20696"/>
        <dbReference type="ChEBI" id="CHEBI:15378"/>
        <dbReference type="ChEBI" id="CHEBI:15379"/>
        <dbReference type="ChEBI" id="CHEBI:16240"/>
        <dbReference type="ChEBI" id="CHEBI:18421"/>
        <dbReference type="EC" id="1.15.1.1"/>
    </reaction>
</comment>
<evidence type="ECO:0000256" key="3">
    <source>
        <dbReference type="ARBA" id="ARBA00022723"/>
    </source>
</evidence>
<feature type="domain" description="Manganese/iron superoxide dismutase N-terminal" evidence="6">
    <location>
        <begin position="33"/>
        <end position="87"/>
    </location>
</feature>
<dbReference type="PANTHER" id="PTHR11404">
    <property type="entry name" value="SUPEROXIDE DISMUTASE 2"/>
    <property type="match status" value="1"/>
</dbReference>
<dbReference type="GO" id="GO:0005739">
    <property type="term" value="C:mitochondrion"/>
    <property type="evidence" value="ECO:0007669"/>
    <property type="project" value="TreeGrafter"/>
</dbReference>
<evidence type="ECO:0000259" key="6">
    <source>
        <dbReference type="Pfam" id="PF00081"/>
    </source>
</evidence>
<dbReference type="PRINTS" id="PR01703">
    <property type="entry name" value="MNSODISMTASE"/>
</dbReference>
<accession>A0A0L0F8W3</accession>
<dbReference type="RefSeq" id="XP_014146893.1">
    <property type="nucleotide sequence ID" value="XM_014291418.1"/>
</dbReference>
<evidence type="ECO:0000313" key="8">
    <source>
        <dbReference type="Proteomes" id="UP000054560"/>
    </source>
</evidence>
<keyword evidence="4" id="KW-0560">Oxidoreductase</keyword>
<dbReference type="GeneID" id="25914952"/>
<evidence type="ECO:0000256" key="2">
    <source>
        <dbReference type="ARBA" id="ARBA00012682"/>
    </source>
</evidence>
<evidence type="ECO:0000313" key="7">
    <source>
        <dbReference type="EMBL" id="KNC72991.1"/>
    </source>
</evidence>
<proteinExistence type="inferred from homology"/>
<organism evidence="7 8">
    <name type="scientific">Sphaeroforma arctica JP610</name>
    <dbReference type="NCBI Taxonomy" id="667725"/>
    <lineage>
        <taxon>Eukaryota</taxon>
        <taxon>Ichthyosporea</taxon>
        <taxon>Ichthyophonida</taxon>
        <taxon>Sphaeroforma</taxon>
    </lineage>
</organism>
<dbReference type="InterPro" id="IPR050265">
    <property type="entry name" value="Fe/Mn_Superoxide_Dismutase"/>
</dbReference>
<dbReference type="AlphaFoldDB" id="A0A0L0F8W3"/>
<sequence length="106" mass="11947">MFSVVRSATSARAGLMSRKAVMSSVTAIRTKVSLPDLPYDYNALEPAICSEIMTLHHSKHHNTYVTNYNLQEEQLDEAIHKGDTSKIIGMHFTSTSCEDCFYILYI</sequence>
<dbReference type="eggNOG" id="KOG0876">
    <property type="taxonomic scope" value="Eukaryota"/>
</dbReference>
<dbReference type="EC" id="1.15.1.1" evidence="2"/>
<dbReference type="Gene3D" id="1.10.287.990">
    <property type="entry name" value="Fe,Mn superoxide dismutase (SOD) domain"/>
    <property type="match status" value="1"/>
</dbReference>
<evidence type="ECO:0000256" key="1">
    <source>
        <dbReference type="ARBA" id="ARBA00008714"/>
    </source>
</evidence>
<protein>
    <recommendedName>
        <fullName evidence="2">superoxide dismutase</fullName>
        <ecNumber evidence="2">1.15.1.1</ecNumber>
    </recommendedName>
</protein>
<dbReference type="STRING" id="667725.A0A0L0F8W3"/>
<dbReference type="InterPro" id="IPR036324">
    <property type="entry name" value="Mn/Fe_SOD_N_sf"/>
</dbReference>
<dbReference type="GO" id="GO:0030145">
    <property type="term" value="F:manganese ion binding"/>
    <property type="evidence" value="ECO:0007669"/>
    <property type="project" value="TreeGrafter"/>
</dbReference>
<comment type="similarity">
    <text evidence="1">Belongs to the iron/manganese superoxide dismutase family.</text>
</comment>
<keyword evidence="8" id="KW-1185">Reference proteome</keyword>